<feature type="compositionally biased region" description="Polar residues" evidence="1">
    <location>
        <begin position="359"/>
        <end position="382"/>
    </location>
</feature>
<dbReference type="Proteomes" id="UP000023152">
    <property type="component" value="Unassembled WGS sequence"/>
</dbReference>
<feature type="region of interest" description="Disordered" evidence="1">
    <location>
        <begin position="642"/>
        <end position="661"/>
    </location>
</feature>
<feature type="compositionally biased region" description="Polar residues" evidence="1">
    <location>
        <begin position="341"/>
        <end position="351"/>
    </location>
</feature>
<feature type="compositionally biased region" description="Low complexity" evidence="1">
    <location>
        <begin position="507"/>
        <end position="522"/>
    </location>
</feature>
<organism evidence="3 4">
    <name type="scientific">Reticulomyxa filosa</name>
    <dbReference type="NCBI Taxonomy" id="46433"/>
    <lineage>
        <taxon>Eukaryota</taxon>
        <taxon>Sar</taxon>
        <taxon>Rhizaria</taxon>
        <taxon>Retaria</taxon>
        <taxon>Foraminifera</taxon>
        <taxon>Monothalamids</taxon>
        <taxon>Reticulomyxidae</taxon>
        <taxon>Reticulomyxa</taxon>
    </lineage>
</organism>
<feature type="compositionally biased region" description="Basic and acidic residues" evidence="1">
    <location>
        <begin position="645"/>
        <end position="661"/>
    </location>
</feature>
<feature type="transmembrane region" description="Helical" evidence="2">
    <location>
        <begin position="416"/>
        <end position="435"/>
    </location>
</feature>
<feature type="non-terminal residue" evidence="3">
    <location>
        <position position="1"/>
    </location>
</feature>
<keyword evidence="4" id="KW-1185">Reference proteome</keyword>
<gene>
    <name evidence="3" type="ORF">RFI_08837</name>
</gene>
<comment type="caution">
    <text evidence="3">The sequence shown here is derived from an EMBL/GenBank/DDBJ whole genome shotgun (WGS) entry which is preliminary data.</text>
</comment>
<evidence type="ECO:0000313" key="3">
    <source>
        <dbReference type="EMBL" id="ETO28295.1"/>
    </source>
</evidence>
<dbReference type="EMBL" id="ASPP01006746">
    <property type="protein sequence ID" value="ETO28295.1"/>
    <property type="molecule type" value="Genomic_DNA"/>
</dbReference>
<feature type="region of interest" description="Disordered" evidence="1">
    <location>
        <begin position="492"/>
        <end position="535"/>
    </location>
</feature>
<proteinExistence type="predicted"/>
<evidence type="ECO:0000256" key="2">
    <source>
        <dbReference type="SAM" id="Phobius"/>
    </source>
</evidence>
<feature type="transmembrane region" description="Helical" evidence="2">
    <location>
        <begin position="278"/>
        <end position="301"/>
    </location>
</feature>
<keyword evidence="2" id="KW-0472">Membrane</keyword>
<feature type="compositionally biased region" description="Polar residues" evidence="1">
    <location>
        <begin position="56"/>
        <end position="66"/>
    </location>
</feature>
<name>X6NPR7_RETFI</name>
<feature type="compositionally biased region" description="Basic and acidic residues" evidence="1">
    <location>
        <begin position="493"/>
        <end position="506"/>
    </location>
</feature>
<keyword evidence="2" id="KW-0812">Transmembrane</keyword>
<evidence type="ECO:0000256" key="1">
    <source>
        <dbReference type="SAM" id="MobiDB-lite"/>
    </source>
</evidence>
<feature type="region of interest" description="Disordered" evidence="1">
    <location>
        <begin position="314"/>
        <end position="382"/>
    </location>
</feature>
<evidence type="ECO:0000313" key="4">
    <source>
        <dbReference type="Proteomes" id="UP000023152"/>
    </source>
</evidence>
<dbReference type="AlphaFoldDB" id="X6NPR7"/>
<protein>
    <submittedName>
        <fullName evidence="3">Uncharacterized protein</fullName>
    </submittedName>
</protein>
<accession>X6NPR7</accession>
<feature type="non-terminal residue" evidence="3">
    <location>
        <position position="796"/>
    </location>
</feature>
<sequence>IAFRCSIFEPQLELLHILENTANRSDVANDNVLEDAISTVDSGVEESGGDEERPQSHSFGNLSNAGKTTTLRLRSLPAQGSSSIYSMPHMVDPFVAQKSLPSQARSRSEDHYGPPNVVRAVSGEDSLCVNENPDKSHANEHAFHATHHNDLKRTHSLLGMRLRARTLVFETNFYKLSHLMSIVESFTSFFFLIHNQPDKWILKKKLLSLKYPRMELIVAPHANAIPKTNGNATFAFHFHAVQSQTCDYSKSPFRKGNCYDSFEQIGFAKADFLSFSDMGYKCVCVCVCIFLLLLLFAYFSLHCVYIEEGRKKNNTKKKREAYNGPTAAFPPPTPRGLSRPNIYSQPSVTEQSTRDLLSRSEQTAANEKAKSSQIVTDPNTPKNTLDYDIVEKMGTGIDPTLAAFDMTPKEMDTPMYYAYISHFLYMYIYIYIYVYTHINSYSLHYMLFFFLMLLNDNRFYRSNSTELFLRQNLKKSSEVVIDRCDSILQTSNDCKDDERTEDERTKSLLSPPIPTTNSTPSLDENQQTPQKDDGLLKTKSSMKLSLKYLQHAQSASMQSSETSSPNKLAPADITQEIPGFRNVTPKHVEETNPLEEISVSSQHYDTWVIDDLRLLWTEPIREAILDWWPLLFGQSSAESTAAATSDDKKAKHSNSNDEEKSKPSIQSFDLLLFVCVCILGSQLVYMYVTTFVKIATNNKKSTNGKAKTKASSDNGDAGSNVHILSRYVSRESVITEPMHNLLKKEAEEDSPTYVSKTYSSLGPLNKATSIALDASQPIVLEEFKRRLWLVNCERPQ</sequence>
<feature type="transmembrane region" description="Helical" evidence="2">
    <location>
        <begin position="670"/>
        <end position="688"/>
    </location>
</feature>
<reference evidence="3 4" key="1">
    <citation type="journal article" date="2013" name="Curr. Biol.">
        <title>The Genome of the Foraminiferan Reticulomyxa filosa.</title>
        <authorList>
            <person name="Glockner G."/>
            <person name="Hulsmann N."/>
            <person name="Schleicher M."/>
            <person name="Noegel A.A."/>
            <person name="Eichinger L."/>
            <person name="Gallinger C."/>
            <person name="Pawlowski J."/>
            <person name="Sierra R."/>
            <person name="Euteneuer U."/>
            <person name="Pillet L."/>
            <person name="Moustafa A."/>
            <person name="Platzer M."/>
            <person name="Groth M."/>
            <person name="Szafranski K."/>
            <person name="Schliwa M."/>
        </authorList>
    </citation>
    <scope>NUCLEOTIDE SEQUENCE [LARGE SCALE GENOMIC DNA]</scope>
</reference>
<keyword evidence="2" id="KW-1133">Transmembrane helix</keyword>
<feature type="region of interest" description="Disordered" evidence="1">
    <location>
        <begin position="41"/>
        <end position="66"/>
    </location>
</feature>